<comment type="similarity">
    <text evidence="2">Belongs to the PER33/POM33 family.</text>
</comment>
<gene>
    <name evidence="7" type="ORF">FLONG3_5798</name>
</gene>
<proteinExistence type="inferred from homology"/>
<evidence type="ECO:0000256" key="6">
    <source>
        <dbReference type="SAM" id="Phobius"/>
    </source>
</evidence>
<sequence length="283" mass="31483">MAPPPNPNLPLQDRLLALAKTLQFGWFVGHLTLILSTIRYGFSWLRMNYYTRMAQFSYRTAFIAAAVTYGIVVYKTMRARAKTGQRAAPTPLALLADENIQYLAMSLVWLFCPQYPLALIPYTIYSVFHVATYTRANLIPAVLAPKPAPEADGASPNRRPSVDSPLANQIGAFVKEYYDASMAIVSSLEIALWGRIFLSAILFQRRSWILIVLYTAFLRARYSQSTHVQHSFSQLSARVDSFVSAQGTPPAARSVWQSVKEGARQFHDATALVGNTGPVKKSS</sequence>
<dbReference type="OrthoDB" id="5581259at2759"/>
<dbReference type="InterPro" id="IPR005344">
    <property type="entry name" value="TMEM33/Pom33"/>
</dbReference>
<evidence type="ECO:0000313" key="8">
    <source>
        <dbReference type="Proteomes" id="UP000266234"/>
    </source>
</evidence>
<dbReference type="GO" id="GO:0016020">
    <property type="term" value="C:membrane"/>
    <property type="evidence" value="ECO:0007669"/>
    <property type="project" value="UniProtKB-SubCell"/>
</dbReference>
<evidence type="ECO:0000256" key="1">
    <source>
        <dbReference type="ARBA" id="ARBA00004141"/>
    </source>
</evidence>
<organism evidence="7 8">
    <name type="scientific">Fusarium longipes</name>
    <dbReference type="NCBI Taxonomy" id="694270"/>
    <lineage>
        <taxon>Eukaryota</taxon>
        <taxon>Fungi</taxon>
        <taxon>Dikarya</taxon>
        <taxon>Ascomycota</taxon>
        <taxon>Pezizomycotina</taxon>
        <taxon>Sordariomycetes</taxon>
        <taxon>Hypocreomycetidae</taxon>
        <taxon>Hypocreales</taxon>
        <taxon>Nectriaceae</taxon>
        <taxon>Fusarium</taxon>
    </lineage>
</organism>
<evidence type="ECO:0000256" key="2">
    <source>
        <dbReference type="ARBA" id="ARBA00007322"/>
    </source>
</evidence>
<keyword evidence="3 6" id="KW-0812">Transmembrane</keyword>
<evidence type="ECO:0000256" key="5">
    <source>
        <dbReference type="ARBA" id="ARBA00023136"/>
    </source>
</evidence>
<accession>A0A395SRL2</accession>
<dbReference type="GO" id="GO:0071786">
    <property type="term" value="P:endoplasmic reticulum tubular network organization"/>
    <property type="evidence" value="ECO:0007669"/>
    <property type="project" value="TreeGrafter"/>
</dbReference>
<name>A0A395SRL2_9HYPO</name>
<comment type="caution">
    <text evidence="7">The sequence shown here is derived from an EMBL/GenBank/DDBJ whole genome shotgun (WGS) entry which is preliminary data.</text>
</comment>
<dbReference type="Proteomes" id="UP000266234">
    <property type="component" value="Unassembled WGS sequence"/>
</dbReference>
<dbReference type="EMBL" id="PXOG01000124">
    <property type="protein sequence ID" value="RGP75114.1"/>
    <property type="molecule type" value="Genomic_DNA"/>
</dbReference>
<keyword evidence="8" id="KW-1185">Reference proteome</keyword>
<evidence type="ECO:0000256" key="3">
    <source>
        <dbReference type="ARBA" id="ARBA00022692"/>
    </source>
</evidence>
<dbReference type="STRING" id="694270.A0A395SRL2"/>
<keyword evidence="5 6" id="KW-0472">Membrane</keyword>
<evidence type="ECO:0000256" key="4">
    <source>
        <dbReference type="ARBA" id="ARBA00022989"/>
    </source>
</evidence>
<evidence type="ECO:0000313" key="7">
    <source>
        <dbReference type="EMBL" id="RGP75114.1"/>
    </source>
</evidence>
<protein>
    <submittedName>
        <fullName evidence="7">Er membrane</fullName>
    </submittedName>
</protein>
<dbReference type="AlphaFoldDB" id="A0A395SRL2"/>
<feature type="transmembrane region" description="Helical" evidence="6">
    <location>
        <begin position="24"/>
        <end position="44"/>
    </location>
</feature>
<dbReference type="GO" id="GO:0061024">
    <property type="term" value="P:membrane organization"/>
    <property type="evidence" value="ECO:0007669"/>
    <property type="project" value="TreeGrafter"/>
</dbReference>
<feature type="transmembrane region" description="Helical" evidence="6">
    <location>
        <begin position="56"/>
        <end position="74"/>
    </location>
</feature>
<dbReference type="GO" id="GO:0005783">
    <property type="term" value="C:endoplasmic reticulum"/>
    <property type="evidence" value="ECO:0007669"/>
    <property type="project" value="TreeGrafter"/>
</dbReference>
<keyword evidence="4 6" id="KW-1133">Transmembrane helix</keyword>
<dbReference type="PANTHER" id="PTHR12703">
    <property type="entry name" value="TRANSMEMBRANE PROTEIN 33"/>
    <property type="match status" value="1"/>
</dbReference>
<dbReference type="Pfam" id="PF03661">
    <property type="entry name" value="TMEM33_Pom33"/>
    <property type="match status" value="1"/>
</dbReference>
<reference evidence="7 8" key="1">
    <citation type="journal article" date="2018" name="PLoS Pathog.">
        <title>Evolution of structural diversity of trichothecenes, a family of toxins produced by plant pathogenic and entomopathogenic fungi.</title>
        <authorList>
            <person name="Proctor R.H."/>
            <person name="McCormick S.P."/>
            <person name="Kim H.S."/>
            <person name="Cardoza R.E."/>
            <person name="Stanley A.M."/>
            <person name="Lindo L."/>
            <person name="Kelly A."/>
            <person name="Brown D.W."/>
            <person name="Lee T."/>
            <person name="Vaughan M.M."/>
            <person name="Alexander N.J."/>
            <person name="Busman M."/>
            <person name="Gutierrez S."/>
        </authorList>
    </citation>
    <scope>NUCLEOTIDE SEQUENCE [LARGE SCALE GENOMIC DNA]</scope>
    <source>
        <strain evidence="7 8">NRRL 20695</strain>
    </source>
</reference>
<dbReference type="PANTHER" id="PTHR12703:SF4">
    <property type="entry name" value="TRANSMEMBRANE PROTEIN 33"/>
    <property type="match status" value="1"/>
</dbReference>
<comment type="subcellular location">
    <subcellularLocation>
        <location evidence="1">Membrane</location>
        <topology evidence="1">Multi-pass membrane protein</topology>
    </subcellularLocation>
</comment>
<dbReference type="InterPro" id="IPR051645">
    <property type="entry name" value="PER33/POM33_regulator"/>
</dbReference>